<name>A0A918D440_9BACI</name>
<keyword evidence="4" id="KW-1185">Reference proteome</keyword>
<evidence type="ECO:0000256" key="1">
    <source>
        <dbReference type="SAM" id="Phobius"/>
    </source>
</evidence>
<keyword evidence="1" id="KW-0472">Membrane</keyword>
<reference evidence="3" key="1">
    <citation type="journal article" date="2014" name="Int. J. Syst. Evol. Microbiol.">
        <title>Complete genome sequence of Corynebacterium casei LMG S-19264T (=DSM 44701T), isolated from a smear-ripened cheese.</title>
        <authorList>
            <consortium name="US DOE Joint Genome Institute (JGI-PGF)"/>
            <person name="Walter F."/>
            <person name="Albersmeier A."/>
            <person name="Kalinowski J."/>
            <person name="Ruckert C."/>
        </authorList>
    </citation>
    <scope>NUCLEOTIDE SEQUENCE</scope>
    <source>
        <strain evidence="3">JCM 17251</strain>
    </source>
</reference>
<evidence type="ECO:0000313" key="4">
    <source>
        <dbReference type="Proteomes" id="UP000624041"/>
    </source>
</evidence>
<reference evidence="3" key="2">
    <citation type="submission" date="2020-09" db="EMBL/GenBank/DDBJ databases">
        <authorList>
            <person name="Sun Q."/>
            <person name="Ohkuma M."/>
        </authorList>
    </citation>
    <scope>NUCLEOTIDE SEQUENCE</scope>
    <source>
        <strain evidence="3">JCM 17251</strain>
    </source>
</reference>
<protein>
    <recommendedName>
        <fullName evidence="2">YrhK domain-containing protein</fullName>
    </recommendedName>
</protein>
<organism evidence="3 4">
    <name type="scientific">Oceanobacillus indicireducens</name>
    <dbReference type="NCBI Taxonomy" id="1004261"/>
    <lineage>
        <taxon>Bacteria</taxon>
        <taxon>Bacillati</taxon>
        <taxon>Bacillota</taxon>
        <taxon>Bacilli</taxon>
        <taxon>Bacillales</taxon>
        <taxon>Bacillaceae</taxon>
        <taxon>Oceanobacillus</taxon>
    </lineage>
</organism>
<dbReference type="InterPro" id="IPR025424">
    <property type="entry name" value="YrhK_domain"/>
</dbReference>
<gene>
    <name evidence="3" type="ORF">GCM10007971_31890</name>
</gene>
<dbReference type="Pfam" id="PF14145">
    <property type="entry name" value="YrhK"/>
    <property type="match status" value="1"/>
</dbReference>
<dbReference type="Proteomes" id="UP000624041">
    <property type="component" value="Unassembled WGS sequence"/>
</dbReference>
<feature type="transmembrane region" description="Helical" evidence="1">
    <location>
        <begin position="62"/>
        <end position="81"/>
    </location>
</feature>
<comment type="caution">
    <text evidence="3">The sequence shown here is derived from an EMBL/GenBank/DDBJ whole genome shotgun (WGS) entry which is preliminary data.</text>
</comment>
<keyword evidence="1" id="KW-0812">Transmembrane</keyword>
<feature type="domain" description="YrhK" evidence="2">
    <location>
        <begin position="32"/>
        <end position="86"/>
    </location>
</feature>
<evidence type="ECO:0000313" key="3">
    <source>
        <dbReference type="EMBL" id="GGN64214.1"/>
    </source>
</evidence>
<dbReference type="EMBL" id="BMOS01000030">
    <property type="protein sequence ID" value="GGN64214.1"/>
    <property type="molecule type" value="Genomic_DNA"/>
</dbReference>
<proteinExistence type="predicted"/>
<keyword evidence="1" id="KW-1133">Transmembrane helix</keyword>
<sequence>MSLLPKIKTKENGDRYDLELSNGRFSLYVIKKYESIQLIGDILTGISFVTGSILNITGAASIYGQILYLIGSLALTVRPTIKIIRRSKLNRGKS</sequence>
<dbReference type="AlphaFoldDB" id="A0A918D440"/>
<accession>A0A918D440</accession>
<evidence type="ECO:0000259" key="2">
    <source>
        <dbReference type="Pfam" id="PF14145"/>
    </source>
</evidence>